<gene>
    <name evidence="2" type="ORF">BJG93_26175</name>
</gene>
<evidence type="ECO:0000256" key="1">
    <source>
        <dbReference type="SAM" id="SignalP"/>
    </source>
</evidence>
<evidence type="ECO:0000313" key="2">
    <source>
        <dbReference type="EMBL" id="APA89331.1"/>
    </source>
</evidence>
<sequence length="169" mass="18735">MRWLARIFLAMIFGTLGACAVGQTSNYVDASAWSANYTEDYIQDFWIQTASGKDTGVGGVQVSEFSRGGKGGRECCSLMPGVAQTIRVVWRVGGHQEDEAQWKTYSRDVVVKGGMPTKKDAFNILMVRFFPDHQIEVELVPDRGEAGGSASPRVDKLYYGERVMRHMGE</sequence>
<organism evidence="2 3">
    <name type="scientific">Paraburkholderia sprentiae WSM5005</name>
    <dbReference type="NCBI Taxonomy" id="754502"/>
    <lineage>
        <taxon>Bacteria</taxon>
        <taxon>Pseudomonadati</taxon>
        <taxon>Pseudomonadota</taxon>
        <taxon>Betaproteobacteria</taxon>
        <taxon>Burkholderiales</taxon>
        <taxon>Burkholderiaceae</taxon>
        <taxon>Paraburkholderia</taxon>
    </lineage>
</organism>
<dbReference type="OrthoDB" id="9097995at2"/>
<dbReference type="KEGG" id="pspw:BJG93_26175"/>
<dbReference type="PROSITE" id="PS51257">
    <property type="entry name" value="PROKAR_LIPOPROTEIN"/>
    <property type="match status" value="1"/>
</dbReference>
<dbReference type="InterPro" id="IPR021733">
    <property type="entry name" value="DUF3304"/>
</dbReference>
<dbReference type="Pfam" id="PF11745">
    <property type="entry name" value="DUF3304"/>
    <property type="match status" value="1"/>
</dbReference>
<keyword evidence="1" id="KW-0732">Signal</keyword>
<dbReference type="AlphaFoldDB" id="A0A1I9YSZ1"/>
<keyword evidence="3" id="KW-1185">Reference proteome</keyword>
<evidence type="ECO:0000313" key="3">
    <source>
        <dbReference type="Proteomes" id="UP000179860"/>
    </source>
</evidence>
<protein>
    <submittedName>
        <fullName evidence="2">DUF3304 domain-containing protein</fullName>
    </submittedName>
</protein>
<dbReference type="STRING" id="754502.BJG93_26175"/>
<feature type="signal peptide" evidence="1">
    <location>
        <begin position="1"/>
        <end position="20"/>
    </location>
</feature>
<reference evidence="2" key="1">
    <citation type="submission" date="2016-09" db="EMBL/GenBank/DDBJ databases">
        <title>The Complete Genome of Burkholderia sprentiae wsm5005.</title>
        <authorList>
            <person name="De Meyer S."/>
            <person name="Wang P."/>
            <person name="Terpolilli J."/>
        </authorList>
    </citation>
    <scope>NUCLEOTIDE SEQUENCE [LARGE SCALE GENOMIC DNA]</scope>
    <source>
        <strain evidence="2">WSM5005</strain>
    </source>
</reference>
<accession>A0A1I9YSZ1</accession>
<reference evidence="2" key="2">
    <citation type="submission" date="2021-06" db="EMBL/GenBank/DDBJ databases">
        <authorList>
            <person name="Rogers T.H."/>
            <person name="Ramsay J.P."/>
            <person name="Wang P."/>
            <person name="Terpolilli J."/>
        </authorList>
    </citation>
    <scope>NUCLEOTIDE SEQUENCE [LARGE SCALE GENOMIC DNA]</scope>
    <source>
        <strain evidence="2">WSM5005</strain>
    </source>
</reference>
<feature type="chain" id="PRO_5009607644" evidence="1">
    <location>
        <begin position="21"/>
        <end position="169"/>
    </location>
</feature>
<proteinExistence type="predicted"/>
<dbReference type="EMBL" id="CP017562">
    <property type="protein sequence ID" value="APA89331.1"/>
    <property type="molecule type" value="Genomic_DNA"/>
</dbReference>
<name>A0A1I9YSZ1_9BURK</name>
<dbReference type="Proteomes" id="UP000179860">
    <property type="component" value="Chromosome 2"/>
</dbReference>